<feature type="transmembrane region" description="Helical" evidence="1">
    <location>
        <begin position="141"/>
        <end position="163"/>
    </location>
</feature>
<dbReference type="RefSeq" id="WP_092375931.1">
    <property type="nucleotide sequence ID" value="NZ_QKUA01000004.1"/>
</dbReference>
<accession>A0A1H6UDQ4</accession>
<evidence type="ECO:0000313" key="2">
    <source>
        <dbReference type="EMBL" id="SEI87787.1"/>
    </source>
</evidence>
<feature type="transmembrane region" description="Helical" evidence="1">
    <location>
        <begin position="175"/>
        <end position="195"/>
    </location>
</feature>
<keyword evidence="1" id="KW-1133">Transmembrane helix</keyword>
<gene>
    <name evidence="2" type="ORF">SAMN05443287_102127</name>
</gene>
<organism evidence="2 3">
    <name type="scientific">Micromonospora phaseoli</name>
    <dbReference type="NCBI Taxonomy" id="1144548"/>
    <lineage>
        <taxon>Bacteria</taxon>
        <taxon>Bacillati</taxon>
        <taxon>Actinomycetota</taxon>
        <taxon>Actinomycetes</taxon>
        <taxon>Micromonosporales</taxon>
        <taxon>Micromonosporaceae</taxon>
        <taxon>Micromonospora</taxon>
    </lineage>
</organism>
<keyword evidence="1" id="KW-0472">Membrane</keyword>
<evidence type="ECO:0000313" key="3">
    <source>
        <dbReference type="Proteomes" id="UP000198707"/>
    </source>
</evidence>
<sequence length="265" mass="27408">MTHLMRAEFRRLLATRMWVGLLIAAAVLGGGMIGAMALVGPENFDPPLPGLDTETGVRSLLGILGYTAFVPAAAGTVAVTAEYRHRTAAVTFLFAPRRWQVLAAKLATYAVLGLAYGLVLASTAAAALLTVAAARGVTLGLPAHTVLALLGRISVAMVVYLLIGVGMGALIRNQVAALCVVIGYLYMGETLLMMIPGVNMLYPVLPGGATAALTDFTYVADAMSEQLGSATIQLLPPAAGALVLGMYALTAAAIGLVLPMRRDIT</sequence>
<feature type="transmembrane region" description="Helical" evidence="1">
    <location>
        <begin position="238"/>
        <end position="258"/>
    </location>
</feature>
<keyword evidence="1" id="KW-0812">Transmembrane</keyword>
<feature type="transmembrane region" description="Helical" evidence="1">
    <location>
        <begin position="102"/>
        <end position="129"/>
    </location>
</feature>
<dbReference type="STRING" id="1144548.SAMN05443287_102127"/>
<dbReference type="OrthoDB" id="5244396at2"/>
<name>A0A1H6UDQ4_9ACTN</name>
<protein>
    <submittedName>
        <fullName evidence="2">ABC-type transport system involved in multi-copper enzyme maturation, permease component</fullName>
    </submittedName>
</protein>
<dbReference type="AlphaFoldDB" id="A0A1H6UDQ4"/>
<dbReference type="Proteomes" id="UP000198707">
    <property type="component" value="Unassembled WGS sequence"/>
</dbReference>
<feature type="transmembrane region" description="Helical" evidence="1">
    <location>
        <begin position="21"/>
        <end position="40"/>
    </location>
</feature>
<proteinExistence type="predicted"/>
<keyword evidence="3" id="KW-1185">Reference proteome</keyword>
<evidence type="ECO:0000256" key="1">
    <source>
        <dbReference type="SAM" id="Phobius"/>
    </source>
</evidence>
<dbReference type="EMBL" id="FNYV01000002">
    <property type="protein sequence ID" value="SEI87787.1"/>
    <property type="molecule type" value="Genomic_DNA"/>
</dbReference>
<reference evidence="3" key="1">
    <citation type="submission" date="2016-10" db="EMBL/GenBank/DDBJ databases">
        <authorList>
            <person name="Varghese N."/>
            <person name="Submissions S."/>
        </authorList>
    </citation>
    <scope>NUCLEOTIDE SEQUENCE [LARGE SCALE GENOMIC DNA]</scope>
    <source>
        <strain evidence="3">CGMCC 4.7038</strain>
    </source>
</reference>
<feature type="transmembrane region" description="Helical" evidence="1">
    <location>
        <begin position="60"/>
        <end position="81"/>
    </location>
</feature>